<comment type="caution">
    <text evidence="1">The sequence shown here is derived from an EMBL/GenBank/DDBJ whole genome shotgun (WGS) entry which is preliminary data.</text>
</comment>
<dbReference type="AlphaFoldDB" id="A0A834M2F4"/>
<evidence type="ECO:0000313" key="1">
    <source>
        <dbReference type="EMBL" id="KAF7264375.1"/>
    </source>
</evidence>
<reference evidence="1" key="1">
    <citation type="submission" date="2020-08" db="EMBL/GenBank/DDBJ databases">
        <title>Genome sequencing and assembly of the red palm weevil Rhynchophorus ferrugineus.</title>
        <authorList>
            <person name="Dias G.B."/>
            <person name="Bergman C.M."/>
            <person name="Manee M."/>
        </authorList>
    </citation>
    <scope>NUCLEOTIDE SEQUENCE</scope>
    <source>
        <strain evidence="1">AA-2017</strain>
        <tissue evidence="1">Whole larva</tissue>
    </source>
</reference>
<organism evidence="1 2">
    <name type="scientific">Rhynchophorus ferrugineus</name>
    <name type="common">Red palm weevil</name>
    <name type="synonym">Curculio ferrugineus</name>
    <dbReference type="NCBI Taxonomy" id="354439"/>
    <lineage>
        <taxon>Eukaryota</taxon>
        <taxon>Metazoa</taxon>
        <taxon>Ecdysozoa</taxon>
        <taxon>Arthropoda</taxon>
        <taxon>Hexapoda</taxon>
        <taxon>Insecta</taxon>
        <taxon>Pterygota</taxon>
        <taxon>Neoptera</taxon>
        <taxon>Endopterygota</taxon>
        <taxon>Coleoptera</taxon>
        <taxon>Polyphaga</taxon>
        <taxon>Cucujiformia</taxon>
        <taxon>Curculionidae</taxon>
        <taxon>Dryophthorinae</taxon>
        <taxon>Rhynchophorus</taxon>
    </lineage>
</organism>
<name>A0A834M2F4_RHYFE</name>
<dbReference type="EMBL" id="JAACXV010017248">
    <property type="protein sequence ID" value="KAF7264375.1"/>
    <property type="molecule type" value="Genomic_DNA"/>
</dbReference>
<dbReference type="Proteomes" id="UP000625711">
    <property type="component" value="Unassembled WGS sequence"/>
</dbReference>
<keyword evidence="2" id="KW-1185">Reference proteome</keyword>
<gene>
    <name evidence="1" type="ORF">GWI33_023345</name>
</gene>
<evidence type="ECO:0000313" key="2">
    <source>
        <dbReference type="Proteomes" id="UP000625711"/>
    </source>
</evidence>
<sequence>MESQSLFYNKFIPAIPVGKNWCIGEVCQNPELYNESKIDLLLEISKPKMMKLFQSHLSSNSEFTTKPREQSDITQFGLKRPDLLPQKPNNEIYLELRMQRDVACARMYQASNALIQIKTMDNNENGLNVLVTERVLLET</sequence>
<protein>
    <submittedName>
        <fullName evidence="1">Uncharacterized protein</fullName>
    </submittedName>
</protein>
<accession>A0A834M2F4</accession>
<proteinExistence type="predicted"/>
<feature type="non-terminal residue" evidence="1">
    <location>
        <position position="1"/>
    </location>
</feature>